<sequence>MVWTNTASVKNNLWIGLGIGLIFPSLAFLLVRFTDLELHFLPEKPMATYTIAILINLIFLRFAYRSGNDHVGKGIIIMTFLAMILYLLTHKVTV</sequence>
<feature type="transmembrane region" description="Helical" evidence="1">
    <location>
        <begin position="46"/>
        <end position="64"/>
    </location>
</feature>
<evidence type="ECO:0000256" key="1">
    <source>
        <dbReference type="SAM" id="Phobius"/>
    </source>
</evidence>
<feature type="transmembrane region" description="Helical" evidence="1">
    <location>
        <begin position="12"/>
        <end position="34"/>
    </location>
</feature>
<evidence type="ECO:0008006" key="4">
    <source>
        <dbReference type="Google" id="ProtNLM"/>
    </source>
</evidence>
<proteinExistence type="predicted"/>
<keyword evidence="1" id="KW-1133">Transmembrane helix</keyword>
<comment type="caution">
    <text evidence="2">The sequence shown here is derived from an EMBL/GenBank/DDBJ whole genome shotgun (WGS) entry which is preliminary data.</text>
</comment>
<organism evidence="2 3">
    <name type="scientific">Sphingobacterium puteale</name>
    <dbReference type="NCBI Taxonomy" id="2420510"/>
    <lineage>
        <taxon>Bacteria</taxon>
        <taxon>Pseudomonadati</taxon>
        <taxon>Bacteroidota</taxon>
        <taxon>Sphingobacteriia</taxon>
        <taxon>Sphingobacteriales</taxon>
        <taxon>Sphingobacteriaceae</taxon>
        <taxon>Sphingobacterium</taxon>
    </lineage>
</organism>
<feature type="transmembrane region" description="Helical" evidence="1">
    <location>
        <begin position="70"/>
        <end position="88"/>
    </location>
</feature>
<evidence type="ECO:0000313" key="2">
    <source>
        <dbReference type="EMBL" id="RKO70487.1"/>
    </source>
</evidence>
<dbReference type="Proteomes" id="UP000282423">
    <property type="component" value="Unassembled WGS sequence"/>
</dbReference>
<keyword evidence="1" id="KW-0812">Transmembrane</keyword>
<dbReference type="EMBL" id="RBWS01000012">
    <property type="protein sequence ID" value="RKO70487.1"/>
    <property type="molecule type" value="Genomic_DNA"/>
</dbReference>
<reference evidence="2 3" key="1">
    <citation type="submission" date="2018-10" db="EMBL/GenBank/DDBJ databases">
        <title>Sphingobacterium sp. M05W1-28.</title>
        <authorList>
            <person name="Cai H."/>
        </authorList>
    </citation>
    <scope>NUCLEOTIDE SEQUENCE [LARGE SCALE GENOMIC DNA]</scope>
    <source>
        <strain evidence="2 3">M05W1-28</strain>
    </source>
</reference>
<gene>
    <name evidence="2" type="ORF">D7322_16535</name>
</gene>
<name>A0A420VW75_9SPHI</name>
<evidence type="ECO:0000313" key="3">
    <source>
        <dbReference type="Proteomes" id="UP000282423"/>
    </source>
</evidence>
<accession>A0A420VW75</accession>
<dbReference type="AlphaFoldDB" id="A0A420VW75"/>
<keyword evidence="1" id="KW-0472">Membrane</keyword>
<keyword evidence="3" id="KW-1185">Reference proteome</keyword>
<protein>
    <recommendedName>
        <fullName evidence="4">Stationary phase survival protein SurE</fullName>
    </recommendedName>
</protein>